<evidence type="ECO:0000256" key="3">
    <source>
        <dbReference type="RuleBase" id="RU365003"/>
    </source>
</evidence>
<evidence type="ECO:0000256" key="1">
    <source>
        <dbReference type="ARBA" id="ARBA00009505"/>
    </source>
</evidence>
<keyword evidence="3" id="KW-0576">Peroxisome</keyword>
<proteinExistence type="inferred from homology"/>
<dbReference type="PANTHER" id="PTHR13299:SF0">
    <property type="entry name" value="PEROXISOMAL MEMBRANE PROTEIN PEX16"/>
    <property type="match status" value="1"/>
</dbReference>
<reference evidence="4" key="1">
    <citation type="submission" date="2022-01" db="EMBL/GenBank/DDBJ databases">
        <authorList>
            <person name="King R."/>
        </authorList>
    </citation>
    <scope>NUCLEOTIDE SEQUENCE</scope>
</reference>
<dbReference type="InterPro" id="IPR013919">
    <property type="entry name" value="Pex16"/>
</dbReference>
<dbReference type="GO" id="GO:0005778">
    <property type="term" value="C:peroxisomal membrane"/>
    <property type="evidence" value="ECO:0007669"/>
    <property type="project" value="UniProtKB-SubCell"/>
</dbReference>
<name>A0A9N9XEX6_DIABA</name>
<evidence type="ECO:0000313" key="5">
    <source>
        <dbReference type="Proteomes" id="UP001153709"/>
    </source>
</evidence>
<organism evidence="4 5">
    <name type="scientific">Diabrotica balteata</name>
    <name type="common">Banded cucumber beetle</name>
    <dbReference type="NCBI Taxonomy" id="107213"/>
    <lineage>
        <taxon>Eukaryota</taxon>
        <taxon>Metazoa</taxon>
        <taxon>Ecdysozoa</taxon>
        <taxon>Arthropoda</taxon>
        <taxon>Hexapoda</taxon>
        <taxon>Insecta</taxon>
        <taxon>Pterygota</taxon>
        <taxon>Neoptera</taxon>
        <taxon>Endopterygota</taxon>
        <taxon>Coleoptera</taxon>
        <taxon>Polyphaga</taxon>
        <taxon>Cucujiformia</taxon>
        <taxon>Chrysomeloidea</taxon>
        <taxon>Chrysomelidae</taxon>
        <taxon>Galerucinae</taxon>
        <taxon>Diabroticina</taxon>
        <taxon>Diabroticites</taxon>
        <taxon>Diabrotica</taxon>
    </lineage>
</organism>
<dbReference type="OrthoDB" id="2021143at2759"/>
<dbReference type="AlphaFoldDB" id="A0A9N9XEX6"/>
<protein>
    <recommendedName>
        <fullName evidence="2 3">Peroxisomal membrane protein PEX16</fullName>
    </recommendedName>
</protein>
<dbReference type="GO" id="GO:0007031">
    <property type="term" value="P:peroxisome organization"/>
    <property type="evidence" value="ECO:0007669"/>
    <property type="project" value="UniProtKB-KW"/>
</dbReference>
<keyword evidence="5" id="KW-1185">Reference proteome</keyword>
<comment type="subcellular location">
    <subcellularLocation>
        <location evidence="3">Peroxisome membrane</location>
    </subcellularLocation>
</comment>
<dbReference type="Pfam" id="PF08610">
    <property type="entry name" value="Pex16"/>
    <property type="match status" value="1"/>
</dbReference>
<evidence type="ECO:0000313" key="4">
    <source>
        <dbReference type="EMBL" id="CAG9836644.1"/>
    </source>
</evidence>
<dbReference type="Proteomes" id="UP001153709">
    <property type="component" value="Chromosome 6"/>
</dbReference>
<accession>A0A9N9XEX6</accession>
<gene>
    <name evidence="4" type="ORF">DIABBA_LOCUS9715</name>
</gene>
<dbReference type="PANTHER" id="PTHR13299">
    <property type="entry name" value="PEROXISOMAL MEMBRANE PROTEIN PEX16"/>
    <property type="match status" value="1"/>
</dbReference>
<sequence>MSTVLFTLPELYNSYKSWVSKNPSSLGDWESSVKWISYFLAGRINNSHVVSELIYCLSNLLVMFNDRIIKKAQKVHSNGTAETIKLWLTVIEYSEVFCELSANKIWGNTGKWIVIVSIQVFKCISRLFLIFHYKEPIIQSPPIPVLNRKNVAASNQKYTSARDVAQAEYDSVSFTLKRSGRVVRKVDSSPPLGLRDWKPLPKRSLLGVEEGPTLTNALAKRELIAETVYISKPIIHLAAMACLGTRTWKPWAVSLALDFASLELYRSCTKKDVKSVTPQQRLQISKRTILLLLYLLRSPMYEKHSKDRVHSFLMTLSKVPLAGLIFTPLAQYLPFWQSTYFYMWSS</sequence>
<keyword evidence="3" id="KW-0962">Peroxisome biogenesis</keyword>
<dbReference type="EMBL" id="OU898281">
    <property type="protein sequence ID" value="CAG9836644.1"/>
    <property type="molecule type" value="Genomic_DNA"/>
</dbReference>
<evidence type="ECO:0000256" key="2">
    <source>
        <dbReference type="ARBA" id="ARBA00018577"/>
    </source>
</evidence>
<comment type="similarity">
    <text evidence="1 3">Belongs to the peroxin-16 family.</text>
</comment>